<dbReference type="InterPro" id="IPR029058">
    <property type="entry name" value="AB_hydrolase_fold"/>
</dbReference>
<dbReference type="STRING" id="44941.A0A397W383"/>
<name>A0A397W383_9GLOM</name>
<keyword evidence="1" id="KW-1133">Transmembrane helix</keyword>
<evidence type="ECO:0000313" key="4">
    <source>
        <dbReference type="Proteomes" id="UP000266673"/>
    </source>
</evidence>
<dbReference type="SUPFAM" id="SSF53474">
    <property type="entry name" value="alpha/beta-Hydrolases"/>
    <property type="match status" value="1"/>
</dbReference>
<dbReference type="CDD" id="cd00519">
    <property type="entry name" value="Lipase_3"/>
    <property type="match status" value="1"/>
</dbReference>
<dbReference type="GO" id="GO:0006629">
    <property type="term" value="P:lipid metabolic process"/>
    <property type="evidence" value="ECO:0007669"/>
    <property type="project" value="InterPro"/>
</dbReference>
<organism evidence="3 4">
    <name type="scientific">Gigaspora rosea</name>
    <dbReference type="NCBI Taxonomy" id="44941"/>
    <lineage>
        <taxon>Eukaryota</taxon>
        <taxon>Fungi</taxon>
        <taxon>Fungi incertae sedis</taxon>
        <taxon>Mucoromycota</taxon>
        <taxon>Glomeromycotina</taxon>
        <taxon>Glomeromycetes</taxon>
        <taxon>Diversisporales</taxon>
        <taxon>Gigasporaceae</taxon>
        <taxon>Gigaspora</taxon>
    </lineage>
</organism>
<accession>A0A397W383</accession>
<keyword evidence="3" id="KW-0378">Hydrolase</keyword>
<keyword evidence="1" id="KW-0472">Membrane</keyword>
<dbReference type="OrthoDB" id="2338663at2759"/>
<dbReference type="Pfam" id="PF01764">
    <property type="entry name" value="Lipase_3"/>
    <property type="match status" value="1"/>
</dbReference>
<gene>
    <name evidence="3" type="ORF">C2G38_2060411</name>
</gene>
<proteinExistence type="predicted"/>
<evidence type="ECO:0000313" key="3">
    <source>
        <dbReference type="EMBL" id="RIB28037.1"/>
    </source>
</evidence>
<dbReference type="InterPro" id="IPR051218">
    <property type="entry name" value="Sec_MonoDiacylglyc_Lipase"/>
</dbReference>
<dbReference type="EMBL" id="QKWP01000079">
    <property type="protein sequence ID" value="RIB28037.1"/>
    <property type="molecule type" value="Genomic_DNA"/>
</dbReference>
<evidence type="ECO:0000256" key="1">
    <source>
        <dbReference type="SAM" id="Phobius"/>
    </source>
</evidence>
<dbReference type="GO" id="GO:0016787">
    <property type="term" value="F:hydrolase activity"/>
    <property type="evidence" value="ECO:0007669"/>
    <property type="project" value="UniProtKB-KW"/>
</dbReference>
<feature type="transmembrane region" description="Helical" evidence="1">
    <location>
        <begin position="84"/>
        <end position="108"/>
    </location>
</feature>
<dbReference type="PANTHER" id="PTHR45856:SF24">
    <property type="entry name" value="FUNGAL LIPASE-LIKE DOMAIN-CONTAINING PROTEIN"/>
    <property type="match status" value="1"/>
</dbReference>
<dbReference type="Gene3D" id="3.40.50.1820">
    <property type="entry name" value="alpha/beta hydrolase"/>
    <property type="match status" value="1"/>
</dbReference>
<sequence length="543" mass="62893">MQTEEEKFQEFMSEASQYEDSIYLEDLWKSDANVQTVKADKHLYKITTKRLQFHNLVTLFQAALDAYLTLLTDWTLPFTHPLNWLYLIFVYPVVLFGFAIFEISIIILNAIHLNNLINFIDGKWREYTTPVELFDSEFYNEPQNRFVAEDGVDALDQSYFLEGEENVEKHPDFNLDIAQFLLYLSDLVYSRESDKAWNAKLNVHLMKRTPQKCDVQEIVGLLRKSDETIRNQAKKWHLTFTTLSELDSAGDSFAGLFYSEKHNFIVVTFKGPSPDDFEKWFTDLTFQHEDSRSFIHSEAHKSYRSLLYPEDKVGPYATIIDGIHHAIKNIRHYRDQGPRKHKPINIWVTGHSLGGAMATWFYGRVKKCPTDLGEYCVLRDAYVFGAPRVGDSDFVLTYKSSPSKHGNVESALWRVVDDNDLLAHLPPGYHYPKNVGKYNILTNYSVGEAVKFYQDKDKKPKLLKNPILEPGYVPVIKSSRPVDGDKHNFPTHIYDKSLPSFIRNHMTSRYAIALAFARNHLREREGISGTKGYNGEIILEREK</sequence>
<reference evidence="3 4" key="1">
    <citation type="submission" date="2018-06" db="EMBL/GenBank/DDBJ databases">
        <title>Comparative genomics reveals the genomic features of Rhizophagus irregularis, R. cerebriforme, R. diaphanum and Gigaspora rosea, and their symbiotic lifestyle signature.</title>
        <authorList>
            <person name="Morin E."/>
            <person name="San Clemente H."/>
            <person name="Chen E.C.H."/>
            <person name="De La Providencia I."/>
            <person name="Hainaut M."/>
            <person name="Kuo A."/>
            <person name="Kohler A."/>
            <person name="Murat C."/>
            <person name="Tang N."/>
            <person name="Roy S."/>
            <person name="Loubradou J."/>
            <person name="Henrissat B."/>
            <person name="Grigoriev I.V."/>
            <person name="Corradi N."/>
            <person name="Roux C."/>
            <person name="Martin F.M."/>
        </authorList>
    </citation>
    <scope>NUCLEOTIDE SEQUENCE [LARGE SCALE GENOMIC DNA]</scope>
    <source>
        <strain evidence="3 4">DAOM 194757</strain>
    </source>
</reference>
<evidence type="ECO:0000259" key="2">
    <source>
        <dbReference type="Pfam" id="PF01764"/>
    </source>
</evidence>
<keyword evidence="4" id="KW-1185">Reference proteome</keyword>
<feature type="domain" description="Fungal lipase-type" evidence="2">
    <location>
        <begin position="266"/>
        <end position="427"/>
    </location>
</feature>
<dbReference type="InterPro" id="IPR002921">
    <property type="entry name" value="Fungal_lipase-type"/>
</dbReference>
<dbReference type="AlphaFoldDB" id="A0A397W383"/>
<keyword evidence="1" id="KW-0812">Transmembrane</keyword>
<protein>
    <submittedName>
        <fullName evidence="3">Alpha/Beta hydrolase protein</fullName>
    </submittedName>
</protein>
<comment type="caution">
    <text evidence="3">The sequence shown here is derived from an EMBL/GenBank/DDBJ whole genome shotgun (WGS) entry which is preliminary data.</text>
</comment>
<dbReference type="PANTHER" id="PTHR45856">
    <property type="entry name" value="ALPHA/BETA-HYDROLASES SUPERFAMILY PROTEIN"/>
    <property type="match status" value="1"/>
</dbReference>
<dbReference type="Proteomes" id="UP000266673">
    <property type="component" value="Unassembled WGS sequence"/>
</dbReference>